<evidence type="ECO:0000256" key="1">
    <source>
        <dbReference type="ARBA" id="ARBA00000086"/>
    </source>
</evidence>
<proteinExistence type="predicted"/>
<comment type="catalytic activity">
    <reaction evidence="1">
        <text>Hydrolysis of alkylated DNA, releasing 3-methyladenine, 3-methylguanine, 7-methylguanine and 7-methyladenine.</text>
        <dbReference type="EC" id="3.2.2.21"/>
    </reaction>
</comment>
<evidence type="ECO:0000256" key="3">
    <source>
        <dbReference type="ARBA" id="ARBA00022763"/>
    </source>
</evidence>
<dbReference type="SMART" id="SM00478">
    <property type="entry name" value="ENDO3c"/>
    <property type="match status" value="1"/>
</dbReference>
<name>A0A1I6BN49_9BACI</name>
<dbReference type="InterPro" id="IPR051912">
    <property type="entry name" value="Alkylbase_DNA_Glycosylase/TA"/>
</dbReference>
<evidence type="ECO:0000313" key="6">
    <source>
        <dbReference type="EMBL" id="SFQ82345.1"/>
    </source>
</evidence>
<dbReference type="SUPFAM" id="SSF48150">
    <property type="entry name" value="DNA-glycosylase"/>
    <property type="match status" value="1"/>
</dbReference>
<dbReference type="PANTHER" id="PTHR43003">
    <property type="entry name" value="DNA-3-METHYLADENINE GLYCOSYLASE"/>
    <property type="match status" value="1"/>
</dbReference>
<dbReference type="InterPro" id="IPR011257">
    <property type="entry name" value="DNA_glycosylase"/>
</dbReference>
<keyword evidence="4" id="KW-0234">DNA repair</keyword>
<accession>A0A1I6BN49</accession>
<dbReference type="EC" id="3.2.2.21" evidence="2"/>
<keyword evidence="7" id="KW-1185">Reference proteome</keyword>
<reference evidence="6 7" key="1">
    <citation type="submission" date="2016-10" db="EMBL/GenBank/DDBJ databases">
        <authorList>
            <person name="Varghese N."/>
            <person name="Submissions S."/>
        </authorList>
    </citation>
    <scope>NUCLEOTIDE SEQUENCE [LARGE SCALE GENOMIC DNA]</scope>
    <source>
        <strain evidence="6 7">DSM 13796</strain>
    </source>
</reference>
<feature type="domain" description="HhH-GPD" evidence="5">
    <location>
        <begin position="127"/>
        <end position="286"/>
    </location>
</feature>
<protein>
    <recommendedName>
        <fullName evidence="2">DNA-3-methyladenine glycosylase II</fullName>
        <ecNumber evidence="2">3.2.2.21</ecNumber>
    </recommendedName>
</protein>
<dbReference type="CDD" id="cd00056">
    <property type="entry name" value="ENDO3c"/>
    <property type="match status" value="1"/>
</dbReference>
<dbReference type="RefSeq" id="WP_061802456.1">
    <property type="nucleotide sequence ID" value="NZ_FOXX01000011.1"/>
</dbReference>
<dbReference type="Proteomes" id="UP000182762">
    <property type="component" value="Unassembled WGS sequence"/>
</dbReference>
<dbReference type="PANTHER" id="PTHR43003:SF5">
    <property type="entry name" value="DNA-3-METHYLADENINE GLYCOSYLASE"/>
    <property type="match status" value="1"/>
</dbReference>
<evidence type="ECO:0000256" key="4">
    <source>
        <dbReference type="ARBA" id="ARBA00023204"/>
    </source>
</evidence>
<dbReference type="GeneID" id="93712464"/>
<dbReference type="InterPro" id="IPR003265">
    <property type="entry name" value="HhH-GPD_domain"/>
</dbReference>
<sequence>MIIEKKLKPPYDFTHVFTRLSLDSLHNIDQDYKGMKVPLRIHNIPTVVYIKSTGTVKEPSCVIYSEDSLDEKAVMEELSRIFQFDRDLQEVEDHFKETSLAPLFKKFRGSPLVCEFNLYGCLVKNIIHQQVSMKVADLLTARFVRTFGTMVDEVFVYPEPEEIVARSIEELREIGLSERKAEYILGVSKEIVSGTLSLESLQELPDEEVVKTLVEIRGIGPWTAQNFLMAGCGRENLFPKADLGLQNAVAKLFNLEKRPTLLQMDELSEGWAPYLSYASLYLWKSIE</sequence>
<evidence type="ECO:0000256" key="2">
    <source>
        <dbReference type="ARBA" id="ARBA00012000"/>
    </source>
</evidence>
<comment type="caution">
    <text evidence="6">The sequence shown here is derived from an EMBL/GenBank/DDBJ whole genome shotgun (WGS) entry which is preliminary data.</text>
</comment>
<dbReference type="Gene3D" id="1.10.340.30">
    <property type="entry name" value="Hypothetical protein, domain 2"/>
    <property type="match status" value="1"/>
</dbReference>
<evidence type="ECO:0000259" key="5">
    <source>
        <dbReference type="SMART" id="SM00478"/>
    </source>
</evidence>
<dbReference type="Pfam" id="PF00730">
    <property type="entry name" value="HhH-GPD"/>
    <property type="match status" value="1"/>
</dbReference>
<gene>
    <name evidence="6" type="ORF">SAMN02745910_03890</name>
</gene>
<evidence type="ECO:0000313" key="7">
    <source>
        <dbReference type="Proteomes" id="UP000182762"/>
    </source>
</evidence>
<dbReference type="EMBL" id="FOXX01000011">
    <property type="protein sequence ID" value="SFQ82345.1"/>
    <property type="molecule type" value="Genomic_DNA"/>
</dbReference>
<organism evidence="6 7">
    <name type="scientific">Priestia endophytica DSM 13796</name>
    <dbReference type="NCBI Taxonomy" id="1121089"/>
    <lineage>
        <taxon>Bacteria</taxon>
        <taxon>Bacillati</taxon>
        <taxon>Bacillota</taxon>
        <taxon>Bacilli</taxon>
        <taxon>Bacillales</taxon>
        <taxon>Bacillaceae</taxon>
        <taxon>Priestia</taxon>
    </lineage>
</organism>
<keyword evidence="3" id="KW-0227">DNA damage</keyword>
<dbReference type="Gene3D" id="1.10.1670.40">
    <property type="match status" value="1"/>
</dbReference>